<gene>
    <name evidence="5" type="ORF">DFH07DRAFT_795767</name>
</gene>
<evidence type="ECO:0000256" key="4">
    <source>
        <dbReference type="SAM" id="Phobius"/>
    </source>
</evidence>
<dbReference type="EMBL" id="JARJLG010000008">
    <property type="protein sequence ID" value="KAJ7778730.1"/>
    <property type="molecule type" value="Genomic_DNA"/>
</dbReference>
<comment type="similarity">
    <text evidence="1">Belongs to the ice-binding protein family.</text>
</comment>
<name>A0AAD7NXA8_9AGAR</name>
<accession>A0AAD7NXA8</accession>
<evidence type="ECO:0008006" key="7">
    <source>
        <dbReference type="Google" id="ProtNLM"/>
    </source>
</evidence>
<evidence type="ECO:0000256" key="2">
    <source>
        <dbReference type="ARBA" id="ARBA00022729"/>
    </source>
</evidence>
<keyword evidence="6" id="KW-1185">Reference proteome</keyword>
<evidence type="ECO:0000313" key="5">
    <source>
        <dbReference type="EMBL" id="KAJ7778730.1"/>
    </source>
</evidence>
<protein>
    <recommendedName>
        <fullName evidence="7">DUF3494 domain-containing protein</fullName>
    </recommendedName>
</protein>
<dbReference type="InterPro" id="IPR021884">
    <property type="entry name" value="Ice-bd_prot"/>
</dbReference>
<reference evidence="5" key="1">
    <citation type="submission" date="2023-03" db="EMBL/GenBank/DDBJ databases">
        <title>Massive genome expansion in bonnet fungi (Mycena s.s.) driven by repeated elements and novel gene families across ecological guilds.</title>
        <authorList>
            <consortium name="Lawrence Berkeley National Laboratory"/>
            <person name="Harder C.B."/>
            <person name="Miyauchi S."/>
            <person name="Viragh M."/>
            <person name="Kuo A."/>
            <person name="Thoen E."/>
            <person name="Andreopoulos B."/>
            <person name="Lu D."/>
            <person name="Skrede I."/>
            <person name="Drula E."/>
            <person name="Henrissat B."/>
            <person name="Morin E."/>
            <person name="Kohler A."/>
            <person name="Barry K."/>
            <person name="LaButti K."/>
            <person name="Morin E."/>
            <person name="Salamov A."/>
            <person name="Lipzen A."/>
            <person name="Mereny Z."/>
            <person name="Hegedus B."/>
            <person name="Baldrian P."/>
            <person name="Stursova M."/>
            <person name="Weitz H."/>
            <person name="Taylor A."/>
            <person name="Grigoriev I.V."/>
            <person name="Nagy L.G."/>
            <person name="Martin F."/>
            <person name="Kauserud H."/>
        </authorList>
    </citation>
    <scope>NUCLEOTIDE SEQUENCE</scope>
    <source>
        <strain evidence="5">CBHHK188m</strain>
    </source>
</reference>
<dbReference type="Pfam" id="PF11999">
    <property type="entry name" value="Ice_binding"/>
    <property type="match status" value="1"/>
</dbReference>
<dbReference type="AlphaFoldDB" id="A0AAD7NXA8"/>
<feature type="region of interest" description="Disordered" evidence="3">
    <location>
        <begin position="272"/>
        <end position="307"/>
    </location>
</feature>
<organism evidence="5 6">
    <name type="scientific">Mycena maculata</name>
    <dbReference type="NCBI Taxonomy" id="230809"/>
    <lineage>
        <taxon>Eukaryota</taxon>
        <taxon>Fungi</taxon>
        <taxon>Dikarya</taxon>
        <taxon>Basidiomycota</taxon>
        <taxon>Agaricomycotina</taxon>
        <taxon>Agaricomycetes</taxon>
        <taxon>Agaricomycetidae</taxon>
        <taxon>Agaricales</taxon>
        <taxon>Marasmiineae</taxon>
        <taxon>Mycenaceae</taxon>
        <taxon>Mycena</taxon>
    </lineage>
</organism>
<evidence type="ECO:0000256" key="3">
    <source>
        <dbReference type="SAM" id="MobiDB-lite"/>
    </source>
</evidence>
<evidence type="ECO:0000313" key="6">
    <source>
        <dbReference type="Proteomes" id="UP001215280"/>
    </source>
</evidence>
<evidence type="ECO:0000256" key="1">
    <source>
        <dbReference type="ARBA" id="ARBA00005445"/>
    </source>
</evidence>
<proteinExistence type="inferred from homology"/>
<keyword evidence="4" id="KW-0812">Transmembrane</keyword>
<keyword evidence="2" id="KW-0732">Signal</keyword>
<dbReference type="Proteomes" id="UP001215280">
    <property type="component" value="Unassembled WGS sequence"/>
</dbReference>
<keyword evidence="4" id="KW-0472">Membrane</keyword>
<keyword evidence="4" id="KW-1133">Transmembrane helix</keyword>
<comment type="caution">
    <text evidence="5">The sequence shown here is derived from an EMBL/GenBank/DDBJ whole genome shotgun (WGS) entry which is preliminary data.</text>
</comment>
<sequence>MPPFYLHSLLRHIVFDNMPSILPNVLVLVLLATIGCTLAAGPAPVLLGTAANFAILAKSGVSSVPSSEVDGDVGVSPITVTAVTGFSLVEDPSGQFWTSTQVNGRVMGATDAVPTPALLTTAVLDMQTAYTDAMSRPLPDFVEFEAGLIGGSILVPGLYKWTSGVTISTGITISGGPADTWIFQISGTLVQASNVQITLIGGALSQNIIWVVAGAVTVGTNAGFAGNILAATNVVLATNAIDNGCIYAQTAVTLQKATVSCSGGISPPGVPPISSTVPPTSAPASSTTSSIRTSSAATTTPSAQCTPTSDPCYTATFTNLNASIQAGDYLSYVLTDTVQECIDICALCPSGCTFVNSAWPYSFCVHEFMPCHRSSILR</sequence>
<feature type="transmembrane region" description="Helical" evidence="4">
    <location>
        <begin position="21"/>
        <end position="41"/>
    </location>
</feature>